<evidence type="ECO:0000313" key="1">
    <source>
        <dbReference type="EMBL" id="WNF21307.1"/>
    </source>
</evidence>
<dbReference type="InterPro" id="IPR003615">
    <property type="entry name" value="HNH_nuc"/>
</dbReference>
<accession>A0ABY9VED6</accession>
<gene>
    <name evidence="1" type="ORF">RH061_13995</name>
</gene>
<evidence type="ECO:0000313" key="2">
    <source>
        <dbReference type="Proteomes" id="UP001303324"/>
    </source>
</evidence>
<organism evidence="1 2">
    <name type="scientific">Mesobacillus jeotgali</name>
    <dbReference type="NCBI Taxonomy" id="129985"/>
    <lineage>
        <taxon>Bacteria</taxon>
        <taxon>Bacillati</taxon>
        <taxon>Bacillota</taxon>
        <taxon>Bacilli</taxon>
        <taxon>Bacillales</taxon>
        <taxon>Bacillaceae</taxon>
        <taxon>Mesobacillus</taxon>
    </lineage>
</organism>
<dbReference type="RefSeq" id="WP_311071020.1">
    <property type="nucleotide sequence ID" value="NZ_CP134494.1"/>
</dbReference>
<dbReference type="EMBL" id="CP134494">
    <property type="protein sequence ID" value="WNF21307.1"/>
    <property type="molecule type" value="Genomic_DNA"/>
</dbReference>
<sequence>MSLFTKDLLRYYGATIGAYSPVTKREATGDKSVTLDSHEKNVIFSVYNPTSFARRGGATSVISPQKDFIVHYPDNTTTRVSLPVVYPKKQGNELRLYFNRGVFEANPDDIWFIFVKPEDDIPHIGSMRPEEWAERSIHIDPESIVFKKQLNLDDEDDIFQQEIGAAAVKLPRTSSSLKYPRDPKVALTALMKEEFQCEGNPEHETFESASGKPYMEAHHLIPISLQSKFDASLDVVENIACLCPGDHRLIHYGIGEQKVELLYKLWNRKKEGLKRRGIVIGYEEFLSIYIQSKPNSN</sequence>
<reference evidence="1 2" key="1">
    <citation type="submission" date="2023-09" db="EMBL/GenBank/DDBJ databases">
        <title>Microbial mechanism of fulvic acid promoting antimony reduction mineralization in rice fields.</title>
        <authorList>
            <person name="Chen G."/>
            <person name="Lan J."/>
        </authorList>
    </citation>
    <scope>NUCLEOTIDE SEQUENCE [LARGE SCALE GENOMIC DNA]</scope>
    <source>
        <strain evidence="1 2">PS1</strain>
    </source>
</reference>
<evidence type="ECO:0008006" key="3">
    <source>
        <dbReference type="Google" id="ProtNLM"/>
    </source>
</evidence>
<name>A0ABY9VED6_9BACI</name>
<keyword evidence="2" id="KW-1185">Reference proteome</keyword>
<dbReference type="CDD" id="cd00085">
    <property type="entry name" value="HNHc"/>
    <property type="match status" value="1"/>
</dbReference>
<proteinExistence type="predicted"/>
<protein>
    <recommendedName>
        <fullName evidence="3">HNH endonuclease</fullName>
    </recommendedName>
</protein>
<dbReference type="Proteomes" id="UP001303324">
    <property type="component" value="Chromosome"/>
</dbReference>